<dbReference type="OrthoDB" id="294362at2759"/>
<name>A0A8S1R9L1_9CILI</name>
<organism evidence="1 2">
    <name type="scientific">Paramecium sonneborni</name>
    <dbReference type="NCBI Taxonomy" id="65129"/>
    <lineage>
        <taxon>Eukaryota</taxon>
        <taxon>Sar</taxon>
        <taxon>Alveolata</taxon>
        <taxon>Ciliophora</taxon>
        <taxon>Intramacronucleata</taxon>
        <taxon>Oligohymenophorea</taxon>
        <taxon>Peniculida</taxon>
        <taxon>Parameciidae</taxon>
        <taxon>Paramecium</taxon>
    </lineage>
</organism>
<protein>
    <submittedName>
        <fullName evidence="1">Uncharacterized protein</fullName>
    </submittedName>
</protein>
<dbReference type="AlphaFoldDB" id="A0A8S1R9L1"/>
<keyword evidence="2" id="KW-1185">Reference proteome</keyword>
<evidence type="ECO:0000313" key="2">
    <source>
        <dbReference type="Proteomes" id="UP000692954"/>
    </source>
</evidence>
<sequence length="392" mass="46877">MNSIDRAKELLHAIKSKQQSNFDKVAQIEFKQINYQQLNHIQTKSENLNSIQINDEQYQYQTIIQQQKKLANHFSNLMKLFYDIEQLFRNGLEENCLVQGLIGLQNLGTYMIKEFEILKKLQKPKQNQQTNHVNTDCLELQKIYDEKMRIELIQILLFIKQKVQNEKIKHMKESIYNNDILIYDYGNIKKINQINQKLQIDGPIIQNQIQDRLMNIKQMLKQKYLLLLRDKQQLIDKSQQQELIQHAQTLQNLQKIEYRASNVKNFIAEEYQILNQSLQQIKLIGIDFIYNSINENRNIIEYEKQQTKPLTYLESNSELGQIVKSQNNIVDIEKLMKQIKTWCKHSKIIQYHDDCSNYNLVQQCIDQLKGKKMIRIKELDDLRQLFMQIQKL</sequence>
<gene>
    <name evidence="1" type="ORF">PSON_ATCC_30995.1.T1520022</name>
</gene>
<dbReference type="Proteomes" id="UP000692954">
    <property type="component" value="Unassembled WGS sequence"/>
</dbReference>
<accession>A0A8S1R9L1</accession>
<dbReference type="EMBL" id="CAJJDN010000152">
    <property type="protein sequence ID" value="CAD8124558.1"/>
    <property type="molecule type" value="Genomic_DNA"/>
</dbReference>
<reference evidence="1" key="1">
    <citation type="submission" date="2021-01" db="EMBL/GenBank/DDBJ databases">
        <authorList>
            <consortium name="Genoscope - CEA"/>
            <person name="William W."/>
        </authorList>
    </citation>
    <scope>NUCLEOTIDE SEQUENCE</scope>
</reference>
<comment type="caution">
    <text evidence="1">The sequence shown here is derived from an EMBL/GenBank/DDBJ whole genome shotgun (WGS) entry which is preliminary data.</text>
</comment>
<evidence type="ECO:0000313" key="1">
    <source>
        <dbReference type="EMBL" id="CAD8124558.1"/>
    </source>
</evidence>
<proteinExistence type="predicted"/>